<protein>
    <submittedName>
        <fullName evidence="2">Uncharacterized protein</fullName>
    </submittedName>
</protein>
<dbReference type="RefSeq" id="WP_285333479.1">
    <property type="nucleotide sequence ID" value="NZ_JASODW010000012.1"/>
</dbReference>
<comment type="caution">
    <text evidence="2">The sequence shown here is derived from an EMBL/GenBank/DDBJ whole genome shotgun (WGS) entry which is preliminary data.</text>
</comment>
<keyword evidence="1" id="KW-0472">Membrane</keyword>
<gene>
    <name evidence="2" type="ORF">QP116_08630</name>
</gene>
<accession>A0AAP4C8D7</accession>
<evidence type="ECO:0000313" key="3">
    <source>
        <dbReference type="Proteomes" id="UP001240483"/>
    </source>
</evidence>
<evidence type="ECO:0000256" key="1">
    <source>
        <dbReference type="SAM" id="Phobius"/>
    </source>
</evidence>
<feature type="transmembrane region" description="Helical" evidence="1">
    <location>
        <begin position="20"/>
        <end position="51"/>
    </location>
</feature>
<reference evidence="2" key="1">
    <citation type="submission" date="2023-05" db="EMBL/GenBank/DDBJ databases">
        <title>Cataloging the Phylogenetic Diversity of Human Bladder Bacteria.</title>
        <authorList>
            <person name="Du J."/>
        </authorList>
    </citation>
    <scope>NUCLEOTIDE SEQUENCE</scope>
    <source>
        <strain evidence="2">UMB9978</strain>
    </source>
</reference>
<feature type="transmembrane region" description="Helical" evidence="1">
    <location>
        <begin position="63"/>
        <end position="88"/>
    </location>
</feature>
<evidence type="ECO:0000313" key="2">
    <source>
        <dbReference type="EMBL" id="MDK6275792.1"/>
    </source>
</evidence>
<proteinExistence type="predicted"/>
<keyword evidence="1" id="KW-0812">Transmembrane</keyword>
<keyword evidence="1" id="KW-1133">Transmembrane helix</keyword>
<dbReference type="AlphaFoldDB" id="A0AAP4C8D7"/>
<organism evidence="2 3">
    <name type="scientific">Pseudoglutamicibacter cumminsii</name>
    <dbReference type="NCBI Taxonomy" id="156979"/>
    <lineage>
        <taxon>Bacteria</taxon>
        <taxon>Bacillati</taxon>
        <taxon>Actinomycetota</taxon>
        <taxon>Actinomycetes</taxon>
        <taxon>Micrococcales</taxon>
        <taxon>Micrococcaceae</taxon>
        <taxon>Pseudoglutamicibacter</taxon>
    </lineage>
</organism>
<dbReference type="EMBL" id="JASODW010000012">
    <property type="protein sequence ID" value="MDK6275792.1"/>
    <property type="molecule type" value="Genomic_DNA"/>
</dbReference>
<name>A0AAP4C8D7_9MICC</name>
<dbReference type="Proteomes" id="UP001240483">
    <property type="component" value="Unassembled WGS sequence"/>
</dbReference>
<sequence length="89" mass="9347">MSTVNKLERPDGRSQQQLYLVALTVTITAGAFALFVPLGPAIASAILYAIIRNQHVAQKKQLLAINLAIVVVNVALTVLAVGAALALLN</sequence>